<proteinExistence type="predicted"/>
<reference evidence="1" key="1">
    <citation type="journal article" date="2020" name="bioRxiv">
        <title>Comparative genomics of Chlamydomonas.</title>
        <authorList>
            <person name="Craig R.J."/>
            <person name="Hasan A.R."/>
            <person name="Ness R.W."/>
            <person name="Keightley P.D."/>
        </authorList>
    </citation>
    <scope>NUCLEOTIDE SEQUENCE</scope>
    <source>
        <strain evidence="1">SAG 7.73</strain>
    </source>
</reference>
<accession>A0A835SDC7</accession>
<protein>
    <submittedName>
        <fullName evidence="1">Uncharacterized protein</fullName>
    </submittedName>
</protein>
<organism evidence="1 2">
    <name type="scientific">Chlamydomonas incerta</name>
    <dbReference type="NCBI Taxonomy" id="51695"/>
    <lineage>
        <taxon>Eukaryota</taxon>
        <taxon>Viridiplantae</taxon>
        <taxon>Chlorophyta</taxon>
        <taxon>core chlorophytes</taxon>
        <taxon>Chlorophyceae</taxon>
        <taxon>CS clade</taxon>
        <taxon>Chlamydomonadales</taxon>
        <taxon>Chlamydomonadaceae</taxon>
        <taxon>Chlamydomonas</taxon>
    </lineage>
</organism>
<evidence type="ECO:0000313" key="1">
    <source>
        <dbReference type="EMBL" id="KAG2424884.1"/>
    </source>
</evidence>
<evidence type="ECO:0000313" key="2">
    <source>
        <dbReference type="Proteomes" id="UP000650467"/>
    </source>
</evidence>
<keyword evidence="2" id="KW-1185">Reference proteome</keyword>
<dbReference type="EMBL" id="JAEHOC010000060">
    <property type="protein sequence ID" value="KAG2424884.1"/>
    <property type="molecule type" value="Genomic_DNA"/>
</dbReference>
<comment type="caution">
    <text evidence="1">The sequence shown here is derived from an EMBL/GenBank/DDBJ whole genome shotgun (WGS) entry which is preliminary data.</text>
</comment>
<gene>
    <name evidence="1" type="ORF">HXX76_014042</name>
</gene>
<name>A0A835SDC7_CHLIN</name>
<sequence length="370" mass="39383">MMSVVMQYNANIVLPNLNDVGEAAVSAPPDTSVVRFDGMPVQRTERISMSKRKDAWKYVLLFSAAIMGPTFTPNDSLFTELWQALREPDTPKTLVELFQDVLSLLLTKDSIRKAWTTDAVVIVDHVLSNGGRALLAPADLTTALGRATDGCTIYRTVTSVQADAIQYSYSLVLATPFSAASGKTTIKGALQVSALGKIARLKQDTPAASKVFFFTQDAQPSQYLLSALLQKDRGLAGSTITLEAPTRPVLSTFGTAASSLVGPTNTFEAAINVPNAAKRQAPLALLINSVTSTDIVYGTSDHLLRLCMDVGPGTTNSNVLLLSDFAPPKAPVAAGSTDTIYVSRSLQQVVRFDISLDDGLLASASLVPEA</sequence>
<dbReference type="Proteomes" id="UP000650467">
    <property type="component" value="Unassembled WGS sequence"/>
</dbReference>
<dbReference type="AlphaFoldDB" id="A0A835SDC7"/>